<keyword evidence="1" id="KW-1133">Transmembrane helix</keyword>
<evidence type="ECO:0000313" key="2">
    <source>
        <dbReference type="EMBL" id="KAH6691749.1"/>
    </source>
</evidence>
<dbReference type="OrthoDB" id="4835033at2759"/>
<name>A0A9P8VI70_9PEZI</name>
<keyword evidence="3" id="KW-1185">Reference proteome</keyword>
<evidence type="ECO:0000256" key="1">
    <source>
        <dbReference type="SAM" id="Phobius"/>
    </source>
</evidence>
<organism evidence="2 3">
    <name type="scientific">Plectosphaerella plurivora</name>
    <dbReference type="NCBI Taxonomy" id="936078"/>
    <lineage>
        <taxon>Eukaryota</taxon>
        <taxon>Fungi</taxon>
        <taxon>Dikarya</taxon>
        <taxon>Ascomycota</taxon>
        <taxon>Pezizomycotina</taxon>
        <taxon>Sordariomycetes</taxon>
        <taxon>Hypocreomycetidae</taxon>
        <taxon>Glomerellales</taxon>
        <taxon>Plectosphaerellaceae</taxon>
        <taxon>Plectosphaerella</taxon>
    </lineage>
</organism>
<dbReference type="EMBL" id="JAGSXJ010000005">
    <property type="protein sequence ID" value="KAH6691749.1"/>
    <property type="molecule type" value="Genomic_DNA"/>
</dbReference>
<accession>A0A9P8VI70</accession>
<keyword evidence="1" id="KW-0812">Transmembrane</keyword>
<feature type="transmembrane region" description="Helical" evidence="1">
    <location>
        <begin position="181"/>
        <end position="207"/>
    </location>
</feature>
<dbReference type="AlphaFoldDB" id="A0A9P8VI70"/>
<dbReference type="Proteomes" id="UP000770015">
    <property type="component" value="Unassembled WGS sequence"/>
</dbReference>
<keyword evidence="1" id="KW-0472">Membrane</keyword>
<comment type="caution">
    <text evidence="2">The sequence shown here is derived from an EMBL/GenBank/DDBJ whole genome shotgun (WGS) entry which is preliminary data.</text>
</comment>
<protein>
    <submittedName>
        <fullName evidence="2">Uncharacterized protein</fullName>
    </submittedName>
</protein>
<evidence type="ECO:0000313" key="3">
    <source>
        <dbReference type="Proteomes" id="UP000770015"/>
    </source>
</evidence>
<reference evidence="2" key="1">
    <citation type="journal article" date="2021" name="Nat. Commun.">
        <title>Genetic determinants of endophytism in the Arabidopsis root mycobiome.</title>
        <authorList>
            <person name="Mesny F."/>
            <person name="Miyauchi S."/>
            <person name="Thiergart T."/>
            <person name="Pickel B."/>
            <person name="Atanasova L."/>
            <person name="Karlsson M."/>
            <person name="Huettel B."/>
            <person name="Barry K.W."/>
            <person name="Haridas S."/>
            <person name="Chen C."/>
            <person name="Bauer D."/>
            <person name="Andreopoulos W."/>
            <person name="Pangilinan J."/>
            <person name="LaButti K."/>
            <person name="Riley R."/>
            <person name="Lipzen A."/>
            <person name="Clum A."/>
            <person name="Drula E."/>
            <person name="Henrissat B."/>
            <person name="Kohler A."/>
            <person name="Grigoriev I.V."/>
            <person name="Martin F.M."/>
            <person name="Hacquard S."/>
        </authorList>
    </citation>
    <scope>NUCLEOTIDE SEQUENCE</scope>
    <source>
        <strain evidence="2">MPI-SDFR-AT-0117</strain>
    </source>
</reference>
<gene>
    <name evidence="2" type="ORF">F5X68DRAFT_229593</name>
</gene>
<proteinExistence type="predicted"/>
<sequence>MDFGLDDIPGDTQLKSAVTTRLAQRLGSTRNDYSGRLDSELTASSLVRYHDVKIVWTSILEDHLSFDRNKRILKIFEHKIWARNYLRDTERSVVPADVLQEVIRTLNLLFPSFKESTKSLLEAHGRLETIYGLGYCGHRGSLELADYKYWRAELEELQNLLNEQPRGLKQFWRPDREGRNLMVLALFWISGVMVFILTVVSSVFGAMSVAYARVQIRQANDAFDLAVAQACADPDIGKNLPQYCSK</sequence>